<reference evidence="4" key="2">
    <citation type="submission" date="2012-08" db="EMBL/GenBank/DDBJ databases">
        <title>Genome sequence of Kazachstania naganishii.</title>
        <authorList>
            <person name="Gordon J.L."/>
            <person name="Armisen D."/>
            <person name="Proux-Wera E."/>
            <person name="OhEigeartaigh S.S."/>
            <person name="Byrne K.P."/>
            <person name="Wolfe K.H."/>
        </authorList>
    </citation>
    <scope>NUCLEOTIDE SEQUENCE [LARGE SCALE GENOMIC DNA]</scope>
    <source>
        <strain evidence="4">ATCC MYA-139 / BCRC 22969 / CBS 8797 / CCRC 22969 / KCTC 17520 / NBRC 10181 / NCYC 3082</strain>
    </source>
</reference>
<dbReference type="GeneID" id="34524192"/>
<dbReference type="GO" id="GO:0006654">
    <property type="term" value="P:phosphatidic acid biosynthetic process"/>
    <property type="evidence" value="ECO:0007669"/>
    <property type="project" value="TreeGrafter"/>
</dbReference>
<dbReference type="OrthoDB" id="7457040at2759"/>
<dbReference type="InterPro" id="IPR000073">
    <property type="entry name" value="AB_hydrolase_1"/>
</dbReference>
<accession>J7RUN0</accession>
<dbReference type="AlphaFoldDB" id="J7RUN0"/>
<dbReference type="Proteomes" id="UP000006310">
    <property type="component" value="Chromosome 2"/>
</dbReference>
<dbReference type="PANTHER" id="PTHR42886:SF29">
    <property type="entry name" value="PUMMELIG, ISOFORM A"/>
    <property type="match status" value="1"/>
</dbReference>
<dbReference type="Gene3D" id="3.40.50.1820">
    <property type="entry name" value="alpha/beta hydrolase"/>
    <property type="match status" value="1"/>
</dbReference>
<evidence type="ECO:0000256" key="1">
    <source>
        <dbReference type="ARBA" id="ARBA00038097"/>
    </source>
</evidence>
<dbReference type="GO" id="GO:0055088">
    <property type="term" value="P:lipid homeostasis"/>
    <property type="evidence" value="ECO:0007669"/>
    <property type="project" value="TreeGrafter"/>
</dbReference>
<evidence type="ECO:0000313" key="4">
    <source>
        <dbReference type="Proteomes" id="UP000006310"/>
    </source>
</evidence>
<dbReference type="PANTHER" id="PTHR42886">
    <property type="entry name" value="RE40534P-RELATED"/>
    <property type="match status" value="1"/>
</dbReference>
<proteinExistence type="inferred from homology"/>
<dbReference type="InterPro" id="IPR029058">
    <property type="entry name" value="AB_hydrolase_fold"/>
</dbReference>
<gene>
    <name evidence="3" type="primary">KNAG0B00950</name>
    <name evidence="3" type="ordered locus">KNAG_0B00950</name>
</gene>
<dbReference type="GO" id="GO:0042171">
    <property type="term" value="F:lysophosphatidic acid acyltransferase activity"/>
    <property type="evidence" value="ECO:0007669"/>
    <property type="project" value="TreeGrafter"/>
</dbReference>
<dbReference type="Pfam" id="PF00561">
    <property type="entry name" value="Abhydrolase_1"/>
    <property type="match status" value="1"/>
</dbReference>
<feature type="domain" description="AB hydrolase-1" evidence="2">
    <location>
        <begin position="131"/>
        <end position="403"/>
    </location>
</feature>
<dbReference type="OMA" id="AFHSMMQ"/>
<protein>
    <recommendedName>
        <fullName evidence="2">AB hydrolase-1 domain-containing protein</fullName>
    </recommendedName>
</protein>
<comment type="similarity">
    <text evidence="1">Belongs to the peptidase S33 family. ABHD4/ABHD5 subfamily.</text>
</comment>
<dbReference type="GO" id="GO:0005743">
    <property type="term" value="C:mitochondrial inner membrane"/>
    <property type="evidence" value="ECO:0007669"/>
    <property type="project" value="EnsemblFungi"/>
</dbReference>
<dbReference type="EMBL" id="HE978315">
    <property type="protein sequence ID" value="CCK68542.1"/>
    <property type="molecule type" value="Genomic_DNA"/>
</dbReference>
<organism evidence="3 4">
    <name type="scientific">Huiozyma naganishii (strain ATCC MYA-139 / BCRC 22969 / CBS 8797 / KCTC 17520 / NBRC 10181 / NCYC 3082 / Yp74L-3)</name>
    <name type="common">Yeast</name>
    <name type="synonym">Kazachstania naganishii</name>
    <dbReference type="NCBI Taxonomy" id="1071383"/>
    <lineage>
        <taxon>Eukaryota</taxon>
        <taxon>Fungi</taxon>
        <taxon>Dikarya</taxon>
        <taxon>Ascomycota</taxon>
        <taxon>Saccharomycotina</taxon>
        <taxon>Saccharomycetes</taxon>
        <taxon>Saccharomycetales</taxon>
        <taxon>Saccharomycetaceae</taxon>
        <taxon>Huiozyma</taxon>
    </lineage>
</organism>
<dbReference type="STRING" id="1071383.J7RUN0"/>
<name>J7RUN0_HUIN7</name>
<dbReference type="SUPFAM" id="SSF53474">
    <property type="entry name" value="alpha/beta-Hydrolases"/>
    <property type="match status" value="1"/>
</dbReference>
<dbReference type="GO" id="GO:0035965">
    <property type="term" value="P:cardiolipin acyl-chain remodeling"/>
    <property type="evidence" value="ECO:0007669"/>
    <property type="project" value="EnsemblFungi"/>
</dbReference>
<reference evidence="3 4" key="1">
    <citation type="journal article" date="2011" name="Proc. Natl. Acad. Sci. U.S.A.">
        <title>Evolutionary erosion of yeast sex chromosomes by mating-type switching accidents.</title>
        <authorList>
            <person name="Gordon J.L."/>
            <person name="Armisen D."/>
            <person name="Proux-Wera E."/>
            <person name="Oheigeartaigh S.S."/>
            <person name="Byrne K.P."/>
            <person name="Wolfe K.H."/>
        </authorList>
    </citation>
    <scope>NUCLEOTIDE SEQUENCE [LARGE SCALE GENOMIC DNA]</scope>
    <source>
        <strain evidence="4">ATCC MYA-139 / BCRC 22969 / CBS 8797 / CCRC 22969 / KCTC 17520 / NBRC 10181 / NCYC 3082</strain>
    </source>
</reference>
<sequence length="418" mass="48224">MASKALRGSLQAVLNRLKVFDLKNVRFRKQSDSRVYVKTPTAPTAIPLTEIIVKLPYLFPRGVAQSLEDYKVFSNNADKIQYDLLSTLPFFPEAKDGKRAEIVRTKIDEDDNFINEFFIQPANVTEPSKLKHLIFIHGYGAGLGFFLKNFENIQLKDNSWCIHAIDLPGFGFSSRTKFPFKYPEDDVSKVQTWFHERLKIWFEKRDLLKNPGNNMVVAHSLGAYLMALYKRNNPLHFKKLIMCSPAGMCNSTVVKKQPPWWYAALWDMNLSPFSLVRNSGWLGSKLTSGWSYRRFRSLHSKIQFENLHLYSYAIFNRPGCGEYLLAFALRCGGDPRVSLEATLFNDVVNKWDSDSEWVWLYGDRDWMDVKGGRRISQKINEIFPGKSSVEVIPNAGHHLYFDNISCFNAILEKEMTKL</sequence>
<dbReference type="GO" id="GO:0004623">
    <property type="term" value="F:phospholipase A2 activity"/>
    <property type="evidence" value="ECO:0007669"/>
    <property type="project" value="EnsemblFungi"/>
</dbReference>
<dbReference type="KEGG" id="kng:KNAG_0B00950"/>
<dbReference type="eggNOG" id="KOG4409">
    <property type="taxonomic scope" value="Eukaryota"/>
</dbReference>
<evidence type="ECO:0000259" key="2">
    <source>
        <dbReference type="Pfam" id="PF00561"/>
    </source>
</evidence>
<keyword evidence="4" id="KW-1185">Reference proteome</keyword>
<evidence type="ECO:0000313" key="3">
    <source>
        <dbReference type="EMBL" id="CCK68542.1"/>
    </source>
</evidence>
<dbReference type="HOGENOM" id="CLU_017361_3_1_1"/>
<dbReference type="RefSeq" id="XP_022462788.1">
    <property type="nucleotide sequence ID" value="XM_022611373.1"/>
</dbReference>